<dbReference type="PANTHER" id="PTHR30015">
    <property type="entry name" value="MRR RESTRICTION SYSTEM PROTEIN"/>
    <property type="match status" value="1"/>
</dbReference>
<comment type="caution">
    <text evidence="3">The sequence shown here is derived from an EMBL/GenBank/DDBJ whole genome shotgun (WGS) entry which is preliminary data.</text>
</comment>
<dbReference type="Proteomes" id="UP000319716">
    <property type="component" value="Unassembled WGS sequence"/>
</dbReference>
<accession>A0A4Y1ZHU4</accession>
<evidence type="ECO:0000259" key="2">
    <source>
        <dbReference type="Pfam" id="PF04471"/>
    </source>
</evidence>
<evidence type="ECO:0000313" key="4">
    <source>
        <dbReference type="Proteomes" id="UP000319716"/>
    </source>
</evidence>
<dbReference type="RefSeq" id="WP_262393154.1">
    <property type="nucleotide sequence ID" value="NZ_BEXB01000036.1"/>
</dbReference>
<feature type="domain" description="Restriction endonuclease type IV Mrr" evidence="2">
    <location>
        <begin position="145"/>
        <end position="239"/>
    </location>
</feature>
<dbReference type="EMBL" id="BEXB01000036">
    <property type="protein sequence ID" value="GAY77938.1"/>
    <property type="molecule type" value="Genomic_DNA"/>
</dbReference>
<protein>
    <recommendedName>
        <fullName evidence="2">Restriction endonuclease type IV Mrr domain-containing protein</fullName>
    </recommendedName>
</protein>
<dbReference type="InterPro" id="IPR007560">
    <property type="entry name" value="Restrct_endonuc_IV_Mrr"/>
</dbReference>
<name>A0A4Y1ZHU4_9BACL</name>
<dbReference type="PANTHER" id="PTHR30015:SF6">
    <property type="entry name" value="SLL1429 PROTEIN"/>
    <property type="match status" value="1"/>
</dbReference>
<feature type="transmembrane region" description="Helical" evidence="1">
    <location>
        <begin position="103"/>
        <end position="125"/>
    </location>
</feature>
<dbReference type="AlphaFoldDB" id="A0A4Y1ZHU4"/>
<keyword evidence="1" id="KW-0812">Transmembrane</keyword>
<dbReference type="InterPro" id="IPR011856">
    <property type="entry name" value="tRNA_endonuc-like_dom_sf"/>
</dbReference>
<dbReference type="SUPFAM" id="SSF52980">
    <property type="entry name" value="Restriction endonuclease-like"/>
    <property type="match status" value="1"/>
</dbReference>
<dbReference type="InterPro" id="IPR052906">
    <property type="entry name" value="Type_IV_Methyl-Rstrct_Enzyme"/>
</dbReference>
<gene>
    <name evidence="3" type="ORF">NBRC111894_3492</name>
</gene>
<dbReference type="Gene3D" id="3.40.1350.10">
    <property type="match status" value="1"/>
</dbReference>
<reference evidence="3 4" key="1">
    <citation type="submission" date="2017-11" db="EMBL/GenBank/DDBJ databases">
        <title>Draft Genome Sequence of Sporolactobacillus inulinus NBRC 111894 Isolated from Koso, a Japanese Sugar-Vegetable Fermented Beverage.</title>
        <authorList>
            <person name="Chiou T.Y."/>
            <person name="Oshima K."/>
            <person name="Suda W."/>
            <person name="Hattori M."/>
            <person name="Takahashi T."/>
        </authorList>
    </citation>
    <scope>NUCLEOTIDE SEQUENCE [LARGE SCALE GENOMIC DNA]</scope>
    <source>
        <strain evidence="3 4">NBRC111894</strain>
    </source>
</reference>
<keyword evidence="1" id="KW-0472">Membrane</keyword>
<dbReference type="GO" id="GO:0009307">
    <property type="term" value="P:DNA restriction-modification system"/>
    <property type="evidence" value="ECO:0007669"/>
    <property type="project" value="InterPro"/>
</dbReference>
<keyword evidence="1" id="KW-1133">Transmembrane helix</keyword>
<dbReference type="GO" id="GO:0015666">
    <property type="term" value="F:restriction endodeoxyribonuclease activity"/>
    <property type="evidence" value="ECO:0007669"/>
    <property type="project" value="TreeGrafter"/>
</dbReference>
<evidence type="ECO:0000256" key="1">
    <source>
        <dbReference type="SAM" id="Phobius"/>
    </source>
</evidence>
<evidence type="ECO:0000313" key="3">
    <source>
        <dbReference type="EMBL" id="GAY77938.1"/>
    </source>
</evidence>
<sequence>MNKRKMNSTFHNLFYLIVFMLMIMIAFPISIYFMFIGTVLFVFYKYIKLFRRYNKELTQLKDHFFIFHLIKNWPLRYKMLLGISLYLIVSFFVAALSNPMTTQITGILLFAIILGLLFFTGRWIYGACKQFMSKPVQFIAPIEDVDKMKGAEFEEYLAPIYRSQGYFVKVTKCTGDFGADLVLIKGNEKTVVQAKRYGGNVGVHAIYEVVGASGYYQASRKIVITNRHFTNNAKISAKKMG</sequence>
<feature type="transmembrane region" description="Helical" evidence="1">
    <location>
        <begin position="79"/>
        <end position="97"/>
    </location>
</feature>
<dbReference type="Pfam" id="PF04471">
    <property type="entry name" value="Mrr_cat"/>
    <property type="match status" value="1"/>
</dbReference>
<dbReference type="InterPro" id="IPR011335">
    <property type="entry name" value="Restrct_endonuc-II-like"/>
</dbReference>
<organism evidence="3 4">
    <name type="scientific">Sporolactobacillus inulinus</name>
    <dbReference type="NCBI Taxonomy" id="2078"/>
    <lineage>
        <taxon>Bacteria</taxon>
        <taxon>Bacillati</taxon>
        <taxon>Bacillota</taxon>
        <taxon>Bacilli</taxon>
        <taxon>Bacillales</taxon>
        <taxon>Sporolactobacillaceae</taxon>
        <taxon>Sporolactobacillus</taxon>
    </lineage>
</organism>
<feature type="transmembrane region" description="Helical" evidence="1">
    <location>
        <begin position="12"/>
        <end position="44"/>
    </location>
</feature>
<proteinExistence type="predicted"/>
<dbReference type="GO" id="GO:0003677">
    <property type="term" value="F:DNA binding"/>
    <property type="evidence" value="ECO:0007669"/>
    <property type="project" value="InterPro"/>
</dbReference>